<keyword evidence="1" id="KW-0805">Transcription regulation</keyword>
<comment type="caution">
    <text evidence="5">The sequence shown here is derived from an EMBL/GenBank/DDBJ whole genome shotgun (WGS) entry which is preliminary data.</text>
</comment>
<dbReference type="PANTHER" id="PTHR43280:SF32">
    <property type="entry name" value="TRANSCRIPTIONAL REGULATORY PROTEIN"/>
    <property type="match status" value="1"/>
</dbReference>
<dbReference type="PROSITE" id="PS01124">
    <property type="entry name" value="HTH_ARAC_FAMILY_2"/>
    <property type="match status" value="1"/>
</dbReference>
<keyword evidence="6" id="KW-1185">Reference proteome</keyword>
<organism evidence="5 6">
    <name type="scientific">Olivibacter oleidegradans</name>
    <dbReference type="NCBI Taxonomy" id="760123"/>
    <lineage>
        <taxon>Bacteria</taxon>
        <taxon>Pseudomonadati</taxon>
        <taxon>Bacteroidota</taxon>
        <taxon>Sphingobacteriia</taxon>
        <taxon>Sphingobacteriales</taxon>
        <taxon>Sphingobacteriaceae</taxon>
        <taxon>Olivibacter</taxon>
    </lineage>
</organism>
<sequence>MKKFTHIKTISEFHQRNRLSKPEHPLISLVDYGQMYHDEMLLHFTQGFYSIAFKKNVIGKWQYGRQDYDFDEGLMSFFAPNQVLDVTIDEQQLKNKPSGWILLIHPDFLWNTELSQKFRQYDFFNYAINEALFLSEKEETIIAQIFANIQHEYASNMDEFSKGIIISQIGLLLNYSQQFYKRQFLTREKNNHEILTRFEKILVDYCSSELLTRQGLPTVSYISEKLHITPDYLSTMLRHITGQNTRQHIQDKVIEMAKEKLSTTSASVSEIAYGLGFEHPQSFSKLFKKRTKLTPLEFRASIKATSAPQ</sequence>
<dbReference type="SUPFAM" id="SSF46689">
    <property type="entry name" value="Homeodomain-like"/>
    <property type="match status" value="1"/>
</dbReference>
<dbReference type="PANTHER" id="PTHR43280">
    <property type="entry name" value="ARAC-FAMILY TRANSCRIPTIONAL REGULATOR"/>
    <property type="match status" value="1"/>
</dbReference>
<keyword evidence="3" id="KW-0804">Transcription</keyword>
<evidence type="ECO:0000259" key="4">
    <source>
        <dbReference type="PROSITE" id="PS01124"/>
    </source>
</evidence>
<dbReference type="InterPro" id="IPR018060">
    <property type="entry name" value="HTH_AraC"/>
</dbReference>
<reference evidence="5 6" key="1">
    <citation type="submission" date="2024-09" db="EMBL/GenBank/DDBJ databases">
        <authorList>
            <person name="Sun Q."/>
            <person name="Mori K."/>
        </authorList>
    </citation>
    <scope>NUCLEOTIDE SEQUENCE [LARGE SCALE GENOMIC DNA]</scope>
    <source>
        <strain evidence="5 6">CCM 7765</strain>
    </source>
</reference>
<evidence type="ECO:0000313" key="6">
    <source>
        <dbReference type="Proteomes" id="UP001589774"/>
    </source>
</evidence>
<dbReference type="SMART" id="SM00342">
    <property type="entry name" value="HTH_ARAC"/>
    <property type="match status" value="1"/>
</dbReference>
<dbReference type="Pfam" id="PF12833">
    <property type="entry name" value="HTH_18"/>
    <property type="match status" value="1"/>
</dbReference>
<dbReference type="PRINTS" id="PR00032">
    <property type="entry name" value="HTHARAC"/>
</dbReference>
<dbReference type="InterPro" id="IPR020449">
    <property type="entry name" value="Tscrpt_reg_AraC-type_HTH"/>
</dbReference>
<accession>A0ABV6HML8</accession>
<dbReference type="EMBL" id="JBHLWO010000002">
    <property type="protein sequence ID" value="MFC0320149.1"/>
    <property type="molecule type" value="Genomic_DNA"/>
</dbReference>
<name>A0ABV6HML8_9SPHI</name>
<evidence type="ECO:0000313" key="5">
    <source>
        <dbReference type="EMBL" id="MFC0320149.1"/>
    </source>
</evidence>
<dbReference type="RefSeq" id="WP_377477377.1">
    <property type="nucleotide sequence ID" value="NZ_JBHLWO010000002.1"/>
</dbReference>
<keyword evidence="2" id="KW-0238">DNA-binding</keyword>
<protein>
    <submittedName>
        <fullName evidence="5">Helix-turn-helix domain-containing protein</fullName>
    </submittedName>
</protein>
<evidence type="ECO:0000256" key="3">
    <source>
        <dbReference type="ARBA" id="ARBA00023163"/>
    </source>
</evidence>
<dbReference type="Gene3D" id="1.10.10.60">
    <property type="entry name" value="Homeodomain-like"/>
    <property type="match status" value="1"/>
</dbReference>
<evidence type="ECO:0000256" key="1">
    <source>
        <dbReference type="ARBA" id="ARBA00023015"/>
    </source>
</evidence>
<dbReference type="InterPro" id="IPR009057">
    <property type="entry name" value="Homeodomain-like_sf"/>
</dbReference>
<gene>
    <name evidence="5" type="ORF">ACFFI0_17625</name>
</gene>
<feature type="domain" description="HTH araC/xylS-type" evidence="4">
    <location>
        <begin position="200"/>
        <end position="301"/>
    </location>
</feature>
<proteinExistence type="predicted"/>
<dbReference type="Proteomes" id="UP001589774">
    <property type="component" value="Unassembled WGS sequence"/>
</dbReference>
<evidence type="ECO:0000256" key="2">
    <source>
        <dbReference type="ARBA" id="ARBA00023125"/>
    </source>
</evidence>